<feature type="region of interest" description="Disordered" evidence="1">
    <location>
        <begin position="250"/>
        <end position="357"/>
    </location>
</feature>
<dbReference type="EMBL" id="HBIP01009698">
    <property type="protein sequence ID" value="CAE0490294.1"/>
    <property type="molecule type" value="Transcribed_RNA"/>
</dbReference>
<feature type="compositionally biased region" description="Low complexity" evidence="1">
    <location>
        <begin position="102"/>
        <end position="114"/>
    </location>
</feature>
<gene>
    <name evidence="3" type="ORF">DTER00134_LOCUS5366</name>
</gene>
<feature type="compositionally biased region" description="Low complexity" evidence="1">
    <location>
        <begin position="332"/>
        <end position="344"/>
    </location>
</feature>
<sequence>MAEEESPKLSPPPSRASATRPWEHVRDKVGSSRPSSRASSKAASLHDVGMQTAPVQPSPQEIRQEERRVQDLLRVRERKLAERLMEAFDIEMDRDLLHAKRASSSPISASPMSSRGGSRSASPDMDRRSPNARTRGAVDLSRMGRMHALEEEDLGSQGRPMSSPSPGSASSPKEAGQEQPSFLEMVAVRIRGKMEELQAAMEASAQSTTSSRPETPDHAIITAKLNLATQDLKSLQDQLLASTSLNRELESKLKSVQEAKASISSTPRPTEDRSVLSSPAEPKAGGMETEKTEFHKKPSEAKRAKSSHKQQRASSLSFSSKGDKSRERASRRPSPVSSRQQQRETASPPPPEPSKWSDARAFVLGRERNSEIRQQVQISGAARLGDAMVKYSGIKPRTPEWLLKLIDGIYRGKMVSDETRARMVPPQEPIPLVDYMFQHLAGVYGTSSLVNQYAAQLVSTIKANVEVDTRVRLFNDFLMETRWPRKVLSVFLDGLRRLGEPARLPCCDFPADWSGTKKGGHPLADVRKCLWVADKVLMRRHTRTAYTFAAALALKGEAIPEPELTQYFVAPGYYGQELQQMLEYERGRAEFRKIQTHVFLEALCDEYTRCETVFSEMLPALHKKWDTNSDGFVSLEDVQQMMKHMASPGMEEEQIEAETTQFWQEAYRLENSVDQSLAVPQTSTASLPEGTEPAAAAAAAPKDVDGLIGVEAFVGAAQENNYIRLYVRLHKTPPPKRPASNAYTSELRARMLLLAYIQNHWKLHGASLTRLFSSTTPSVEVLLHQQVQSMLNAKDGARKAMALHKLFKLLIYRKLDCMISQLPSANTGTHEVDESFPGDIDRLTKAIKVLYGADVIIADDLRSMAQEAWEPASAKSVTGRLQLRFLGEAIKTYNSLRGPMRTHAARFLSASPAFMTSCKRPLKPPGTSITADEHTPQENGDMTVPNTPVSGDTPPSIVTTQAAEQQGESLGANSDSFVSMPGVNDGEPSMKSLMSSSPGPSSPGRTQIGAQDAGLEQESVAAESSFGPPPAPKQDGSTMDSPASQDSAQPHIAPVGEEAS</sequence>
<dbReference type="InterPro" id="IPR018247">
    <property type="entry name" value="EF_Hand_1_Ca_BS"/>
</dbReference>
<proteinExistence type="predicted"/>
<dbReference type="PROSITE" id="PS00018">
    <property type="entry name" value="EF_HAND_1"/>
    <property type="match status" value="1"/>
</dbReference>
<feature type="compositionally biased region" description="Low complexity" evidence="1">
    <location>
        <begin position="31"/>
        <end position="43"/>
    </location>
</feature>
<feature type="compositionally biased region" description="Basic and acidic residues" evidence="1">
    <location>
        <begin position="321"/>
        <end position="330"/>
    </location>
</feature>
<feature type="compositionally biased region" description="Basic and acidic residues" evidence="1">
    <location>
        <begin position="21"/>
        <end position="30"/>
    </location>
</feature>
<feature type="region of interest" description="Disordered" evidence="1">
    <location>
        <begin position="1"/>
        <end position="69"/>
    </location>
</feature>
<feature type="compositionally biased region" description="Low complexity" evidence="1">
    <location>
        <begin position="989"/>
        <end position="1004"/>
    </location>
</feature>
<dbReference type="Gene3D" id="1.10.238.10">
    <property type="entry name" value="EF-hand"/>
    <property type="match status" value="1"/>
</dbReference>
<evidence type="ECO:0000259" key="2">
    <source>
        <dbReference type="PROSITE" id="PS50222"/>
    </source>
</evidence>
<organism evidence="3">
    <name type="scientific">Dunaliella tertiolecta</name>
    <name type="common">Green alga</name>
    <dbReference type="NCBI Taxonomy" id="3047"/>
    <lineage>
        <taxon>Eukaryota</taxon>
        <taxon>Viridiplantae</taxon>
        <taxon>Chlorophyta</taxon>
        <taxon>core chlorophytes</taxon>
        <taxon>Chlorophyceae</taxon>
        <taxon>CS clade</taxon>
        <taxon>Chlamydomonadales</taxon>
        <taxon>Dunaliellaceae</taxon>
        <taxon>Dunaliella</taxon>
    </lineage>
</organism>
<protein>
    <recommendedName>
        <fullName evidence="2">EF-hand domain-containing protein</fullName>
    </recommendedName>
</protein>
<evidence type="ECO:0000313" key="3">
    <source>
        <dbReference type="EMBL" id="CAE0490294.1"/>
    </source>
</evidence>
<feature type="region of interest" description="Disordered" evidence="1">
    <location>
        <begin position="100"/>
        <end position="184"/>
    </location>
</feature>
<feature type="compositionally biased region" description="Polar residues" evidence="1">
    <location>
        <begin position="204"/>
        <end position="213"/>
    </location>
</feature>
<feature type="region of interest" description="Disordered" evidence="1">
    <location>
        <begin position="198"/>
        <end position="219"/>
    </location>
</feature>
<dbReference type="AlphaFoldDB" id="A0A7S3QR92"/>
<feature type="domain" description="EF-hand" evidence="2">
    <location>
        <begin position="613"/>
        <end position="648"/>
    </location>
</feature>
<name>A0A7S3QR92_DUNTE</name>
<feature type="compositionally biased region" description="Polar residues" evidence="1">
    <location>
        <begin position="937"/>
        <end position="950"/>
    </location>
</feature>
<evidence type="ECO:0000256" key="1">
    <source>
        <dbReference type="SAM" id="MobiDB-lite"/>
    </source>
</evidence>
<dbReference type="PROSITE" id="PS50222">
    <property type="entry name" value="EF_HAND_2"/>
    <property type="match status" value="1"/>
</dbReference>
<feature type="region of interest" description="Disordered" evidence="1">
    <location>
        <begin position="921"/>
        <end position="1060"/>
    </location>
</feature>
<feature type="compositionally biased region" description="Polar residues" evidence="1">
    <location>
        <begin position="956"/>
        <end position="977"/>
    </location>
</feature>
<feature type="compositionally biased region" description="Low complexity" evidence="1">
    <location>
        <begin position="155"/>
        <end position="172"/>
    </location>
</feature>
<reference evidence="3" key="1">
    <citation type="submission" date="2021-01" db="EMBL/GenBank/DDBJ databases">
        <authorList>
            <person name="Corre E."/>
            <person name="Pelletier E."/>
            <person name="Niang G."/>
            <person name="Scheremetjew M."/>
            <person name="Finn R."/>
            <person name="Kale V."/>
            <person name="Holt S."/>
            <person name="Cochrane G."/>
            <person name="Meng A."/>
            <person name="Brown T."/>
            <person name="Cohen L."/>
        </authorList>
    </citation>
    <scope>NUCLEOTIDE SEQUENCE</scope>
    <source>
        <strain evidence="3">CCMP1320</strain>
    </source>
</reference>
<accession>A0A7S3QR92</accession>
<feature type="compositionally biased region" description="Polar residues" evidence="1">
    <location>
        <begin position="1035"/>
        <end position="1048"/>
    </location>
</feature>
<dbReference type="InterPro" id="IPR002048">
    <property type="entry name" value="EF_hand_dom"/>
</dbReference>
<dbReference type="GO" id="GO:0005509">
    <property type="term" value="F:calcium ion binding"/>
    <property type="evidence" value="ECO:0007669"/>
    <property type="project" value="InterPro"/>
</dbReference>
<feature type="compositionally biased region" description="Basic and acidic residues" evidence="1">
    <location>
        <begin position="288"/>
        <end position="303"/>
    </location>
</feature>